<accession>A0A1Y1YN29</accession>
<dbReference type="EMBL" id="MCFA01000198">
    <property type="protein sequence ID" value="ORX99419.1"/>
    <property type="molecule type" value="Genomic_DNA"/>
</dbReference>
<protein>
    <submittedName>
        <fullName evidence="2">Heterokaryon incompatibility protein-domain-containing protein</fullName>
    </submittedName>
</protein>
<dbReference type="Pfam" id="PF06985">
    <property type="entry name" value="HET"/>
    <property type="match status" value="1"/>
</dbReference>
<gene>
    <name evidence="2" type="ORF">BCR34DRAFT_668503</name>
</gene>
<name>A0A1Y1YN29_9PLEO</name>
<sequence>MASFILVLGGRLSEISSYWLQLCASLLKPKNKFPTRILKLDRTNGVYCPQIVVAKEWVPYVALSYCWGGDQRHKTTGQGLRETGGQGNFLELPSTIQDTVRVTYSLGFDYIWVDSICTVQDNERDKMHEIGRMPVVYSQASLTIVVSGATSAHDGFLDQRDHYTLGGVINLNLQLPDGSNCKNESLVPLARYNIRFDVPGLDSRWRTLVEEYSMRNLTEPSDRPLAISGIATKLHTLLQTNYVASRSISVPPDIYLAGHWFSSHPADLMWSAHHGNSRPRKYQGPSWSWTAITGSLDFDWAEIEFEANIELDLIGHQITVQDETAPFGAVTEGILTVRACLRNALVLFWSHQDVDDIKVNVETGYYDGNVLPVWDAAESDFDSGTKYPVHMLPIYTSGDFLSEGVYENQGILLWQVVASPKTECLIHKEHWHGSEVVAECSAGSVNPLPGGAFNTFQNQKFELKLKLRQRVTIPYD</sequence>
<proteinExistence type="predicted"/>
<dbReference type="AlphaFoldDB" id="A0A1Y1YN29"/>
<evidence type="ECO:0000259" key="1">
    <source>
        <dbReference type="Pfam" id="PF06985"/>
    </source>
</evidence>
<dbReference type="Proteomes" id="UP000193144">
    <property type="component" value="Unassembled WGS sequence"/>
</dbReference>
<dbReference type="PANTHER" id="PTHR33112">
    <property type="entry name" value="DOMAIN PROTEIN, PUTATIVE-RELATED"/>
    <property type="match status" value="1"/>
</dbReference>
<dbReference type="PANTHER" id="PTHR33112:SF16">
    <property type="entry name" value="HETEROKARYON INCOMPATIBILITY DOMAIN-CONTAINING PROTEIN"/>
    <property type="match status" value="1"/>
</dbReference>
<evidence type="ECO:0000313" key="3">
    <source>
        <dbReference type="Proteomes" id="UP000193144"/>
    </source>
</evidence>
<comment type="caution">
    <text evidence="2">The sequence shown here is derived from an EMBL/GenBank/DDBJ whole genome shotgun (WGS) entry which is preliminary data.</text>
</comment>
<dbReference type="InterPro" id="IPR010730">
    <property type="entry name" value="HET"/>
</dbReference>
<dbReference type="OrthoDB" id="5125733at2759"/>
<evidence type="ECO:0000313" key="2">
    <source>
        <dbReference type="EMBL" id="ORX99419.1"/>
    </source>
</evidence>
<dbReference type="STRING" id="1231657.A0A1Y1YN29"/>
<reference evidence="2 3" key="1">
    <citation type="submission" date="2016-07" db="EMBL/GenBank/DDBJ databases">
        <title>Pervasive Adenine N6-methylation of Active Genes in Fungi.</title>
        <authorList>
            <consortium name="DOE Joint Genome Institute"/>
            <person name="Mondo S.J."/>
            <person name="Dannebaum R.O."/>
            <person name="Kuo R.C."/>
            <person name="Labutti K."/>
            <person name="Haridas S."/>
            <person name="Kuo A."/>
            <person name="Salamov A."/>
            <person name="Ahrendt S.R."/>
            <person name="Lipzen A."/>
            <person name="Sullivan W."/>
            <person name="Andreopoulos W.B."/>
            <person name="Clum A."/>
            <person name="Lindquist E."/>
            <person name="Daum C."/>
            <person name="Ramamoorthy G.K."/>
            <person name="Gryganskyi A."/>
            <person name="Culley D."/>
            <person name="Magnuson J.K."/>
            <person name="James T.Y."/>
            <person name="O'Malley M.A."/>
            <person name="Stajich J.E."/>
            <person name="Spatafora J.W."/>
            <person name="Visel A."/>
            <person name="Grigoriev I.V."/>
        </authorList>
    </citation>
    <scope>NUCLEOTIDE SEQUENCE [LARGE SCALE GENOMIC DNA]</scope>
    <source>
        <strain evidence="2 3">CBS 115471</strain>
    </source>
</reference>
<feature type="domain" description="Heterokaryon incompatibility" evidence="1">
    <location>
        <begin position="60"/>
        <end position="159"/>
    </location>
</feature>
<keyword evidence="3" id="KW-1185">Reference proteome</keyword>
<organism evidence="2 3">
    <name type="scientific">Clohesyomyces aquaticus</name>
    <dbReference type="NCBI Taxonomy" id="1231657"/>
    <lineage>
        <taxon>Eukaryota</taxon>
        <taxon>Fungi</taxon>
        <taxon>Dikarya</taxon>
        <taxon>Ascomycota</taxon>
        <taxon>Pezizomycotina</taxon>
        <taxon>Dothideomycetes</taxon>
        <taxon>Pleosporomycetidae</taxon>
        <taxon>Pleosporales</taxon>
        <taxon>Lindgomycetaceae</taxon>
        <taxon>Clohesyomyces</taxon>
    </lineage>
</organism>